<evidence type="ECO:0000313" key="5">
    <source>
        <dbReference type="EMBL" id="TQV68315.1"/>
    </source>
</evidence>
<protein>
    <submittedName>
        <fullName evidence="5">Glycine zipper 2TM domain-containing protein</fullName>
    </submittedName>
</protein>
<dbReference type="Pfam" id="PF05433">
    <property type="entry name" value="Rick_17kDa_Anti"/>
    <property type="match status" value="1"/>
</dbReference>
<keyword evidence="2" id="KW-0472">Membrane</keyword>
<dbReference type="InterPro" id="IPR051407">
    <property type="entry name" value="Bact_OM_lipoprot/Surf_antigen"/>
</dbReference>
<comment type="caution">
    <text evidence="5">The sequence shown here is derived from an EMBL/GenBank/DDBJ whole genome shotgun (WGS) entry which is preliminary data.</text>
</comment>
<evidence type="ECO:0000313" key="6">
    <source>
        <dbReference type="Proteomes" id="UP000319732"/>
    </source>
</evidence>
<dbReference type="AlphaFoldDB" id="A0A545STM3"/>
<dbReference type="PANTHER" id="PTHR35603">
    <property type="match status" value="1"/>
</dbReference>
<dbReference type="Proteomes" id="UP000319732">
    <property type="component" value="Unassembled WGS sequence"/>
</dbReference>
<keyword evidence="3" id="KW-0732">Signal</keyword>
<proteinExistence type="predicted"/>
<dbReference type="InterPro" id="IPR008816">
    <property type="entry name" value="Gly_zipper_2TM_dom"/>
</dbReference>
<dbReference type="EMBL" id="VHSG01000028">
    <property type="protein sequence ID" value="TQV68315.1"/>
    <property type="molecule type" value="Genomic_DNA"/>
</dbReference>
<organism evidence="5 6">
    <name type="scientific">Exilibacterium tricleocarpae</name>
    <dbReference type="NCBI Taxonomy" id="2591008"/>
    <lineage>
        <taxon>Bacteria</taxon>
        <taxon>Pseudomonadati</taxon>
        <taxon>Pseudomonadota</taxon>
        <taxon>Gammaproteobacteria</taxon>
        <taxon>Cellvibrionales</taxon>
        <taxon>Cellvibrionaceae</taxon>
        <taxon>Exilibacterium</taxon>
    </lineage>
</organism>
<evidence type="ECO:0000256" key="2">
    <source>
        <dbReference type="ARBA" id="ARBA00023136"/>
    </source>
</evidence>
<keyword evidence="6" id="KW-1185">Reference proteome</keyword>
<name>A0A545STM3_9GAMM</name>
<evidence type="ECO:0000256" key="3">
    <source>
        <dbReference type="SAM" id="SignalP"/>
    </source>
</evidence>
<evidence type="ECO:0000259" key="4">
    <source>
        <dbReference type="Pfam" id="PF05433"/>
    </source>
</evidence>
<dbReference type="PANTHER" id="PTHR35603:SF2">
    <property type="entry name" value="OUTER MEMBRANE LIPOPROTEIN"/>
    <property type="match status" value="1"/>
</dbReference>
<sequence>MISTLAAITTVLATAATPALARNDARFDYAKVTNVTPIYKTIEHRRPERQCWVETVSYERPRDGYRSNTGTIVGGIIGAAIGNELGHKKRNKQVGAVAGAVLGASIGRDISNRKSNRGSITEFRDEERCEVRHTVEYEEKVIGYDITYRYHGMTYHTRMDRDPGRRLKVAVKVRPVY</sequence>
<feature type="chain" id="PRO_5022030009" evidence="3">
    <location>
        <begin position="22"/>
        <end position="177"/>
    </location>
</feature>
<reference evidence="5 6" key="1">
    <citation type="submission" date="2019-06" db="EMBL/GenBank/DDBJ databases">
        <title>Whole genome sequence for Cellvibrionaceae sp. R142.</title>
        <authorList>
            <person name="Wang G."/>
        </authorList>
    </citation>
    <scope>NUCLEOTIDE SEQUENCE [LARGE SCALE GENOMIC DNA]</scope>
    <source>
        <strain evidence="5 6">R142</strain>
    </source>
</reference>
<gene>
    <name evidence="5" type="ORF">FKG94_23510</name>
</gene>
<evidence type="ECO:0000256" key="1">
    <source>
        <dbReference type="ARBA" id="ARBA00004370"/>
    </source>
</evidence>
<feature type="signal peptide" evidence="3">
    <location>
        <begin position="1"/>
        <end position="21"/>
    </location>
</feature>
<accession>A0A545STM3</accession>
<feature type="domain" description="Glycine zipper 2TM" evidence="4">
    <location>
        <begin position="70"/>
        <end position="110"/>
    </location>
</feature>
<dbReference type="OrthoDB" id="8909257at2"/>
<comment type="subcellular location">
    <subcellularLocation>
        <location evidence="1">Membrane</location>
    </subcellularLocation>
</comment>
<dbReference type="GO" id="GO:0019867">
    <property type="term" value="C:outer membrane"/>
    <property type="evidence" value="ECO:0007669"/>
    <property type="project" value="InterPro"/>
</dbReference>